<dbReference type="STRING" id="441959.B8M7S7"/>
<dbReference type="PANTHER" id="PTHR48079:SF6">
    <property type="entry name" value="NAD(P)-BINDING DOMAIN-CONTAINING PROTEIN-RELATED"/>
    <property type="match status" value="1"/>
</dbReference>
<feature type="domain" description="NmrA-like" evidence="1">
    <location>
        <begin position="2"/>
        <end position="90"/>
    </location>
</feature>
<proteinExistence type="predicted"/>
<evidence type="ECO:0000313" key="3">
    <source>
        <dbReference type="Proteomes" id="UP000001745"/>
    </source>
</evidence>
<dbReference type="GeneID" id="8101750"/>
<dbReference type="InterPro" id="IPR008030">
    <property type="entry name" value="NmrA-like"/>
</dbReference>
<accession>B8M7S7</accession>
<dbReference type="PANTHER" id="PTHR48079">
    <property type="entry name" value="PROTEIN YEEZ"/>
    <property type="match status" value="1"/>
</dbReference>
<dbReference type="Gene3D" id="3.40.50.720">
    <property type="entry name" value="NAD(P)-binding Rossmann-like Domain"/>
    <property type="match status" value="2"/>
</dbReference>
<dbReference type="eggNOG" id="KOG1502">
    <property type="taxonomic scope" value="Eukaryota"/>
</dbReference>
<evidence type="ECO:0000313" key="2">
    <source>
        <dbReference type="EMBL" id="EED19806.1"/>
    </source>
</evidence>
<dbReference type="Pfam" id="PF05368">
    <property type="entry name" value="NmrA"/>
    <property type="match status" value="1"/>
</dbReference>
<dbReference type="AlphaFoldDB" id="B8M7S7"/>
<dbReference type="GO" id="GO:0005737">
    <property type="term" value="C:cytoplasm"/>
    <property type="evidence" value="ECO:0007669"/>
    <property type="project" value="TreeGrafter"/>
</dbReference>
<dbReference type="GO" id="GO:0004029">
    <property type="term" value="F:aldehyde dehydrogenase (NAD+) activity"/>
    <property type="evidence" value="ECO:0007669"/>
    <property type="project" value="TreeGrafter"/>
</dbReference>
<dbReference type="InterPro" id="IPR051783">
    <property type="entry name" value="NAD(P)-dependent_oxidoreduct"/>
</dbReference>
<dbReference type="OMA" id="WGERAYY"/>
<sequence>MSKIFLTGATGYIGGEALYAISKKHPDFSISALVRDTTKNQRIKAAFSNVRIVNGELDDFELLKREAANADIVVHTADASDHVIAAQAIAAGLAEGHTASKPGYWLHVGGTGILTFRDSDRNVYGEYDDKIYNDWEGVDELTHLPDHAFHRNVDKIVLEAGTKNADRVKTALICPPTIYGPGRGPINQKSRQVYALASMTLQIKKAPLLGAGKSIWNNVHIQDLGQLFVLLTEAAVAGRQDKGLWGAEGYYFVENGEHVWGDVSRSIAQIAAKEGYIPEPSVGEVDIETCEKFAGYQAMSWGMNSRGKAKRAVKLLDWKPVAPSLEEELPGIVNMEYNDLKK</sequence>
<name>B8M7S7_TALSN</name>
<dbReference type="PhylomeDB" id="B8M7S7"/>
<evidence type="ECO:0000259" key="1">
    <source>
        <dbReference type="Pfam" id="PF05368"/>
    </source>
</evidence>
<dbReference type="HOGENOM" id="CLU_007383_12_2_1"/>
<reference evidence="3" key="1">
    <citation type="journal article" date="2015" name="Genome Announc.">
        <title>Genome sequence of the AIDS-associated pathogen Penicillium marneffei (ATCC18224) and its near taxonomic relative Talaromyces stipitatus (ATCC10500).</title>
        <authorList>
            <person name="Nierman W.C."/>
            <person name="Fedorova-Abrams N.D."/>
            <person name="Andrianopoulos A."/>
        </authorList>
    </citation>
    <scope>NUCLEOTIDE SEQUENCE [LARGE SCALE GENOMIC DNA]</scope>
    <source>
        <strain evidence="3">ATCC 10500 / CBS 375.48 / QM 6759 / NRRL 1006</strain>
    </source>
</reference>
<keyword evidence="3" id="KW-1185">Reference proteome</keyword>
<gene>
    <name evidence="2" type="ORF">TSTA_030710</name>
</gene>
<dbReference type="EMBL" id="EQ962654">
    <property type="protein sequence ID" value="EED19806.1"/>
    <property type="molecule type" value="Genomic_DNA"/>
</dbReference>
<dbReference type="VEuPathDB" id="FungiDB:TSTA_030710"/>
<dbReference type="InParanoid" id="B8M7S7"/>
<dbReference type="SUPFAM" id="SSF51735">
    <property type="entry name" value="NAD(P)-binding Rossmann-fold domains"/>
    <property type="match status" value="1"/>
</dbReference>
<organism evidence="2 3">
    <name type="scientific">Talaromyces stipitatus (strain ATCC 10500 / CBS 375.48 / QM 6759 / NRRL 1006)</name>
    <name type="common">Penicillium stipitatum</name>
    <dbReference type="NCBI Taxonomy" id="441959"/>
    <lineage>
        <taxon>Eukaryota</taxon>
        <taxon>Fungi</taxon>
        <taxon>Dikarya</taxon>
        <taxon>Ascomycota</taxon>
        <taxon>Pezizomycotina</taxon>
        <taxon>Eurotiomycetes</taxon>
        <taxon>Eurotiomycetidae</taxon>
        <taxon>Eurotiales</taxon>
        <taxon>Trichocomaceae</taxon>
        <taxon>Talaromyces</taxon>
        <taxon>Talaromyces sect. Talaromyces</taxon>
    </lineage>
</organism>
<protein>
    <submittedName>
        <fullName evidence="2">Nucleoside-diphosphate-sugar epimerase, putative</fullName>
    </submittedName>
</protein>
<dbReference type="OrthoDB" id="2130169at2759"/>
<dbReference type="RefSeq" id="XP_002480240.1">
    <property type="nucleotide sequence ID" value="XM_002480195.1"/>
</dbReference>
<dbReference type="Proteomes" id="UP000001745">
    <property type="component" value="Unassembled WGS sequence"/>
</dbReference>
<dbReference type="InterPro" id="IPR036291">
    <property type="entry name" value="NAD(P)-bd_dom_sf"/>
</dbReference>